<dbReference type="GO" id="GO:0016020">
    <property type="term" value="C:membrane"/>
    <property type="evidence" value="ECO:0007669"/>
    <property type="project" value="TreeGrafter"/>
</dbReference>
<organism evidence="3 4">
    <name type="scientific">Streptomyces hoynatensis</name>
    <dbReference type="NCBI Taxonomy" id="1141874"/>
    <lineage>
        <taxon>Bacteria</taxon>
        <taxon>Bacillati</taxon>
        <taxon>Actinomycetota</taxon>
        <taxon>Actinomycetes</taxon>
        <taxon>Kitasatosporales</taxon>
        <taxon>Streptomycetaceae</taxon>
        <taxon>Streptomyces</taxon>
    </lineage>
</organism>
<dbReference type="PANTHER" id="PTHR43798">
    <property type="entry name" value="MONOACYLGLYCEROL LIPASE"/>
    <property type="match status" value="1"/>
</dbReference>
<dbReference type="SUPFAM" id="SSF53474">
    <property type="entry name" value="alpha/beta-Hydrolases"/>
    <property type="match status" value="1"/>
</dbReference>
<dbReference type="AlphaFoldDB" id="A0A3A9YNW7"/>
<dbReference type="OrthoDB" id="5422338at2"/>
<proteinExistence type="predicted"/>
<dbReference type="GO" id="GO:0016787">
    <property type="term" value="F:hydrolase activity"/>
    <property type="evidence" value="ECO:0007669"/>
    <property type="project" value="UniProtKB-KW"/>
</dbReference>
<accession>A0A3A9YNW7</accession>
<dbReference type="InterPro" id="IPR000073">
    <property type="entry name" value="AB_hydrolase_1"/>
</dbReference>
<evidence type="ECO:0000256" key="1">
    <source>
        <dbReference type="ARBA" id="ARBA00022801"/>
    </source>
</evidence>
<comment type="caution">
    <text evidence="3">The sequence shown here is derived from an EMBL/GenBank/DDBJ whole genome shotgun (WGS) entry which is preliminary data.</text>
</comment>
<evidence type="ECO:0000313" key="4">
    <source>
        <dbReference type="Proteomes" id="UP000272474"/>
    </source>
</evidence>
<reference evidence="3 4" key="1">
    <citation type="journal article" date="2014" name="Int. J. Syst. Evol. Microbiol.">
        <title>Streptomyces hoynatensis sp. nov., isolated from deep marine sediment.</title>
        <authorList>
            <person name="Veyisoglu A."/>
            <person name="Sahin N."/>
        </authorList>
    </citation>
    <scope>NUCLEOTIDE SEQUENCE [LARGE SCALE GENOMIC DNA]</scope>
    <source>
        <strain evidence="3 4">KCTC 29097</strain>
    </source>
</reference>
<sequence>MPPGTRLTVRSTGGARLHVETHGREDAPTVVLAHGWTCDTTLWHPVLRLLLPGHRVVLYDQRGHGRSPATPGNCSPEALADDLCAVLGATLPPGGRAVVAGHSMGAMTVVAAAERPALRAHAAAVLLCSTGIEQLTGLATVFPLREGAARRLAQRLLLTARLPLGPVTPLSRRLLRHVALGPAATRAQCERVARIVSGCAPAPRAEWGRVLARLDLARLLPGLGVPAAVLQGTADRLTPPVHARRIAARLPHLHGLTELPGIGHMTPVEAPGEVAGALSALARAYL</sequence>
<dbReference type="Pfam" id="PF12697">
    <property type="entry name" value="Abhydrolase_6"/>
    <property type="match status" value="1"/>
</dbReference>
<dbReference type="Gene3D" id="3.40.50.1820">
    <property type="entry name" value="alpha/beta hydrolase"/>
    <property type="match status" value="1"/>
</dbReference>
<keyword evidence="4" id="KW-1185">Reference proteome</keyword>
<name>A0A3A9YNW7_9ACTN</name>
<dbReference type="InterPro" id="IPR050266">
    <property type="entry name" value="AB_hydrolase_sf"/>
</dbReference>
<dbReference type="InterPro" id="IPR029058">
    <property type="entry name" value="AB_hydrolase_fold"/>
</dbReference>
<feature type="domain" description="AB hydrolase-1" evidence="2">
    <location>
        <begin position="30"/>
        <end position="276"/>
    </location>
</feature>
<dbReference type="EMBL" id="RBAL01000022">
    <property type="protein sequence ID" value="RKN37808.1"/>
    <property type="molecule type" value="Genomic_DNA"/>
</dbReference>
<keyword evidence="1 3" id="KW-0378">Hydrolase</keyword>
<dbReference type="PANTHER" id="PTHR43798:SF31">
    <property type="entry name" value="AB HYDROLASE SUPERFAMILY PROTEIN YCLE"/>
    <property type="match status" value="1"/>
</dbReference>
<evidence type="ECO:0000313" key="3">
    <source>
        <dbReference type="EMBL" id="RKN37808.1"/>
    </source>
</evidence>
<protein>
    <submittedName>
        <fullName evidence="3">Alpha/beta hydrolase</fullName>
    </submittedName>
</protein>
<evidence type="ECO:0000259" key="2">
    <source>
        <dbReference type="Pfam" id="PF12697"/>
    </source>
</evidence>
<gene>
    <name evidence="3" type="ORF">D7294_26825</name>
</gene>
<dbReference type="Proteomes" id="UP000272474">
    <property type="component" value="Unassembled WGS sequence"/>
</dbReference>